<gene>
    <name evidence="1" type="ORF">M440DRAFT_277483</name>
</gene>
<protein>
    <submittedName>
        <fullName evidence="1">Uncharacterized protein</fullName>
    </submittedName>
</protein>
<evidence type="ECO:0000313" key="2">
    <source>
        <dbReference type="Proteomes" id="UP000240760"/>
    </source>
</evidence>
<dbReference type="EMBL" id="KZ679130">
    <property type="protein sequence ID" value="PTB77307.1"/>
    <property type="molecule type" value="Genomic_DNA"/>
</dbReference>
<reference evidence="1 2" key="1">
    <citation type="submission" date="2016-07" db="EMBL/GenBank/DDBJ databases">
        <title>Multiple horizontal gene transfer events from other fungi enriched the ability of initially mycotrophic Trichoderma (Ascomycota) to feed on dead plant biomass.</title>
        <authorList>
            <consortium name="DOE Joint Genome Institute"/>
            <person name="Aerts A."/>
            <person name="Atanasova L."/>
            <person name="Chenthamara K."/>
            <person name="Zhang J."/>
            <person name="Grujic M."/>
            <person name="Henrissat B."/>
            <person name="Kuo A."/>
            <person name="Salamov A."/>
            <person name="Lipzen A."/>
            <person name="Labutti K."/>
            <person name="Barry K."/>
            <person name="Miao Y."/>
            <person name="Rahimi M.J."/>
            <person name="Shen Q."/>
            <person name="Grigoriev I.V."/>
            <person name="Kubicek C.P."/>
            <person name="Druzhinina I.S."/>
        </authorList>
    </citation>
    <scope>NUCLEOTIDE SEQUENCE [LARGE SCALE GENOMIC DNA]</scope>
    <source>
        <strain evidence="1 2">ATCC 18648</strain>
    </source>
</reference>
<dbReference type="Proteomes" id="UP000240760">
    <property type="component" value="Unassembled WGS sequence"/>
</dbReference>
<name>A0A2T4C6V1_TRILO</name>
<proteinExistence type="predicted"/>
<sequence>MDSDRSDSMGSYTENRPLQLITRRSVSLSSCILTGNEMDGLPVLSKSFHPGSRSPSLFLRFVSRLEIHPASQPQPQLQLPLLSPSFQSTHQTVRFTMEPSQRAHSLTFTVAVHRPPQTGHPPRKQLTQLGPAGRHSTAAVCRQGVSKLRQRFGFSLKSKLKFQPPRTGRPIG</sequence>
<dbReference type="AlphaFoldDB" id="A0A2T4C6V1"/>
<accession>A0A2T4C6V1</accession>
<keyword evidence="2" id="KW-1185">Reference proteome</keyword>
<organism evidence="1 2">
    <name type="scientific">Trichoderma longibrachiatum ATCC 18648</name>
    <dbReference type="NCBI Taxonomy" id="983965"/>
    <lineage>
        <taxon>Eukaryota</taxon>
        <taxon>Fungi</taxon>
        <taxon>Dikarya</taxon>
        <taxon>Ascomycota</taxon>
        <taxon>Pezizomycotina</taxon>
        <taxon>Sordariomycetes</taxon>
        <taxon>Hypocreomycetidae</taxon>
        <taxon>Hypocreales</taxon>
        <taxon>Hypocreaceae</taxon>
        <taxon>Trichoderma</taxon>
    </lineage>
</organism>
<evidence type="ECO:0000313" key="1">
    <source>
        <dbReference type="EMBL" id="PTB77307.1"/>
    </source>
</evidence>